<feature type="domain" description="4Fe-4S ferredoxin-type" evidence="15">
    <location>
        <begin position="180"/>
        <end position="209"/>
    </location>
</feature>
<dbReference type="PROSITE" id="PS51839">
    <property type="entry name" value="4FE4S_HC3"/>
    <property type="match status" value="1"/>
</dbReference>
<dbReference type="SUPFAM" id="SSF53920">
    <property type="entry name" value="Fe-only hydrogenase"/>
    <property type="match status" value="1"/>
</dbReference>
<dbReference type="InterPro" id="IPR036991">
    <property type="entry name" value="Fe_hydrogenase_ssu_sf"/>
</dbReference>
<dbReference type="InterPro" id="IPR017896">
    <property type="entry name" value="4Fe4S_Fe-S-bd"/>
</dbReference>
<dbReference type="SMART" id="SM00902">
    <property type="entry name" value="Fe_hyd_SSU"/>
    <property type="match status" value="1"/>
</dbReference>
<dbReference type="GO" id="GO:0016020">
    <property type="term" value="C:membrane"/>
    <property type="evidence" value="ECO:0007669"/>
    <property type="project" value="UniProtKB-SubCell"/>
</dbReference>
<dbReference type="Proteomes" id="UP000184052">
    <property type="component" value="Unassembled WGS sequence"/>
</dbReference>
<dbReference type="AlphaFoldDB" id="A0A1M6JWR3"/>
<evidence type="ECO:0000256" key="10">
    <source>
        <dbReference type="ARBA" id="ARBA00023014"/>
    </source>
</evidence>
<dbReference type="Pfam" id="PF02256">
    <property type="entry name" value="Fe_hyd_SSU"/>
    <property type="match status" value="1"/>
</dbReference>
<dbReference type="InterPro" id="IPR049830">
    <property type="entry name" value="HndD"/>
</dbReference>
<evidence type="ECO:0000256" key="2">
    <source>
        <dbReference type="ARBA" id="ARBA00004370"/>
    </source>
</evidence>
<dbReference type="FunFam" id="3.30.70.20:FF:000035">
    <property type="entry name" value="Iron hydrogenase 1"/>
    <property type="match status" value="1"/>
</dbReference>
<feature type="domain" description="4Fe-4S His(Cys)3-ligated-type" evidence="16">
    <location>
        <begin position="78"/>
        <end position="117"/>
    </location>
</feature>
<protein>
    <submittedName>
        <fullName evidence="17">NADP-reducing hydrogenase subunit HndD</fullName>
    </submittedName>
</protein>
<dbReference type="Gene3D" id="3.40.50.1780">
    <property type="match status" value="1"/>
</dbReference>
<dbReference type="GO" id="GO:0005506">
    <property type="term" value="F:iron ion binding"/>
    <property type="evidence" value="ECO:0007669"/>
    <property type="project" value="InterPro"/>
</dbReference>
<dbReference type="InterPro" id="IPR003149">
    <property type="entry name" value="Fe_hydrogenase_ssu"/>
</dbReference>
<dbReference type="PROSITE" id="PS00641">
    <property type="entry name" value="COMPLEX1_75K_1"/>
    <property type="match status" value="1"/>
</dbReference>
<dbReference type="GO" id="GO:0051537">
    <property type="term" value="F:2 iron, 2 sulfur cluster binding"/>
    <property type="evidence" value="ECO:0007669"/>
    <property type="project" value="UniProtKB-KW"/>
</dbReference>
<dbReference type="InterPro" id="IPR019574">
    <property type="entry name" value="NADH_UbQ_OxRdtase_Gsu_4Fe4S-bd"/>
</dbReference>
<dbReference type="SMART" id="SM00929">
    <property type="entry name" value="NADH-G_4Fe-4S_3"/>
    <property type="match status" value="1"/>
</dbReference>
<accession>A0A1M6JWR3</accession>
<evidence type="ECO:0000256" key="1">
    <source>
        <dbReference type="ARBA" id="ARBA00001966"/>
    </source>
</evidence>
<evidence type="ECO:0000256" key="12">
    <source>
        <dbReference type="ARBA" id="ARBA00023136"/>
    </source>
</evidence>
<dbReference type="InterPro" id="IPR000283">
    <property type="entry name" value="NADH_UbQ_OxRdtase_75kDa_su_CS"/>
</dbReference>
<evidence type="ECO:0000259" key="14">
    <source>
        <dbReference type="PROSITE" id="PS51085"/>
    </source>
</evidence>
<evidence type="ECO:0000256" key="6">
    <source>
        <dbReference type="ARBA" id="ARBA00022723"/>
    </source>
</evidence>
<reference evidence="17 18" key="1">
    <citation type="submission" date="2016-11" db="EMBL/GenBank/DDBJ databases">
        <authorList>
            <person name="Jaros S."/>
            <person name="Januszkiewicz K."/>
            <person name="Wedrychowicz H."/>
        </authorList>
    </citation>
    <scope>NUCLEOTIDE SEQUENCE [LARGE SCALE GENOMIC DNA]</scope>
    <source>
        <strain evidence="17 18">DSM 17477</strain>
    </source>
</reference>
<evidence type="ECO:0000256" key="7">
    <source>
        <dbReference type="ARBA" id="ARBA00022737"/>
    </source>
</evidence>
<keyword evidence="10" id="KW-0411">Iron-sulfur</keyword>
<evidence type="ECO:0000256" key="13">
    <source>
        <dbReference type="ARBA" id="ARBA00034078"/>
    </source>
</evidence>
<dbReference type="NCBIfam" id="TIGR02512">
    <property type="entry name" value="FeFe_hydrog_A"/>
    <property type="match status" value="1"/>
</dbReference>
<comment type="cofactor">
    <cofactor evidence="1">
        <name>[4Fe-4S] cluster</name>
        <dbReference type="ChEBI" id="CHEBI:49883"/>
    </cofactor>
</comment>
<dbReference type="InterPro" id="IPR050340">
    <property type="entry name" value="Cytosolic_Fe-S_CAF"/>
</dbReference>
<evidence type="ECO:0000259" key="15">
    <source>
        <dbReference type="PROSITE" id="PS51379"/>
    </source>
</evidence>
<keyword evidence="18" id="KW-1185">Reference proteome</keyword>
<keyword evidence="5" id="KW-0001">2Fe-2S</keyword>
<dbReference type="SUPFAM" id="SSF54292">
    <property type="entry name" value="2Fe-2S ferredoxin-like"/>
    <property type="match status" value="1"/>
</dbReference>
<dbReference type="InterPro" id="IPR009016">
    <property type="entry name" value="Fe_hydrogenase"/>
</dbReference>
<dbReference type="GO" id="GO:0042773">
    <property type="term" value="P:ATP synthesis coupled electron transport"/>
    <property type="evidence" value="ECO:0007669"/>
    <property type="project" value="InterPro"/>
</dbReference>
<evidence type="ECO:0000313" key="17">
    <source>
        <dbReference type="EMBL" id="SHJ51101.1"/>
    </source>
</evidence>
<dbReference type="PROSITE" id="PS00198">
    <property type="entry name" value="4FE4S_FER_1"/>
    <property type="match status" value="1"/>
</dbReference>
<evidence type="ECO:0000259" key="16">
    <source>
        <dbReference type="PROSITE" id="PS51839"/>
    </source>
</evidence>
<dbReference type="RefSeq" id="WP_073050129.1">
    <property type="nucleotide sequence ID" value="NZ_FQZL01000023.1"/>
</dbReference>
<dbReference type="GO" id="GO:0008901">
    <property type="term" value="F:ferredoxin hydrogenase activity"/>
    <property type="evidence" value="ECO:0007669"/>
    <property type="project" value="InterPro"/>
</dbReference>
<gene>
    <name evidence="17" type="ORF">SAMN02745751_02735</name>
</gene>
<dbReference type="EMBL" id="FQZL01000023">
    <property type="protein sequence ID" value="SHJ51101.1"/>
    <property type="molecule type" value="Genomic_DNA"/>
</dbReference>
<dbReference type="InterPro" id="IPR013352">
    <property type="entry name" value="Fe_hydrogenase_subset"/>
</dbReference>
<keyword evidence="4" id="KW-0004">4Fe-4S</keyword>
<dbReference type="Gene3D" id="3.10.20.740">
    <property type="match status" value="1"/>
</dbReference>
<keyword evidence="7" id="KW-0677">Repeat</keyword>
<dbReference type="GO" id="GO:0008137">
    <property type="term" value="F:NADH dehydrogenase (ubiquinone) activity"/>
    <property type="evidence" value="ECO:0007669"/>
    <property type="project" value="InterPro"/>
</dbReference>
<keyword evidence="8" id="KW-1278">Translocase</keyword>
<dbReference type="GO" id="GO:0051539">
    <property type="term" value="F:4 iron, 4 sulfur cluster binding"/>
    <property type="evidence" value="ECO:0007669"/>
    <property type="project" value="UniProtKB-KW"/>
</dbReference>
<comment type="similarity">
    <text evidence="3">Belongs to the complex I 75 kDa subunit family.</text>
</comment>
<keyword evidence="6" id="KW-0479">Metal-binding</keyword>
<dbReference type="SUPFAM" id="SSF54862">
    <property type="entry name" value="4Fe-4S ferredoxins"/>
    <property type="match status" value="1"/>
</dbReference>
<dbReference type="STRING" id="1121476.SAMN02745751_02735"/>
<keyword evidence="9" id="KW-0408">Iron</keyword>
<evidence type="ECO:0000256" key="8">
    <source>
        <dbReference type="ARBA" id="ARBA00022967"/>
    </source>
</evidence>
<evidence type="ECO:0000256" key="9">
    <source>
        <dbReference type="ARBA" id="ARBA00023004"/>
    </source>
</evidence>
<organism evidence="17 18">
    <name type="scientific">Dethiosulfatibacter aminovorans DSM 17477</name>
    <dbReference type="NCBI Taxonomy" id="1121476"/>
    <lineage>
        <taxon>Bacteria</taxon>
        <taxon>Bacillati</taxon>
        <taxon>Bacillota</taxon>
        <taxon>Tissierellia</taxon>
        <taxon>Dethiosulfatibacter</taxon>
    </lineage>
</organism>
<evidence type="ECO:0000313" key="18">
    <source>
        <dbReference type="Proteomes" id="UP000184052"/>
    </source>
</evidence>
<dbReference type="FunFam" id="3.10.20.740:FF:000004">
    <property type="entry name" value="NADH-quinone oxidoreductase"/>
    <property type="match status" value="1"/>
</dbReference>
<name>A0A1M6JWR3_9FIRM</name>
<dbReference type="PROSITE" id="PS51379">
    <property type="entry name" value="4FE4S_FER_2"/>
    <property type="match status" value="2"/>
</dbReference>
<dbReference type="Gene3D" id="4.10.260.20">
    <property type="entry name" value="Iron hydrogenase, small subunit"/>
    <property type="match status" value="1"/>
</dbReference>
<dbReference type="InterPro" id="IPR004108">
    <property type="entry name" value="Fe_hydrogenase_lsu_C"/>
</dbReference>
<dbReference type="OrthoDB" id="9803192at2"/>
<dbReference type="CDD" id="cd00207">
    <property type="entry name" value="fer2"/>
    <property type="match status" value="1"/>
</dbReference>
<dbReference type="Pfam" id="PF02906">
    <property type="entry name" value="Fe_hyd_lg_C"/>
    <property type="match status" value="1"/>
</dbReference>
<dbReference type="InterPro" id="IPR017900">
    <property type="entry name" value="4Fe4S_Fe_S_CS"/>
</dbReference>
<keyword evidence="11" id="KW-0520">NAD</keyword>
<proteinExistence type="inferred from homology"/>
<dbReference type="InterPro" id="IPR001041">
    <property type="entry name" value="2Fe-2S_ferredoxin-type"/>
</dbReference>
<dbReference type="PANTHER" id="PTHR11615">
    <property type="entry name" value="NITRATE, FORMATE, IRON DEHYDROGENASE"/>
    <property type="match status" value="1"/>
</dbReference>
<evidence type="ECO:0000256" key="5">
    <source>
        <dbReference type="ARBA" id="ARBA00022714"/>
    </source>
</evidence>
<evidence type="ECO:0000256" key="11">
    <source>
        <dbReference type="ARBA" id="ARBA00023027"/>
    </source>
</evidence>
<dbReference type="PROSITE" id="PS51085">
    <property type="entry name" value="2FE2S_FER_2"/>
    <property type="match status" value="1"/>
</dbReference>
<evidence type="ECO:0000256" key="4">
    <source>
        <dbReference type="ARBA" id="ARBA00022485"/>
    </source>
</evidence>
<comment type="subcellular location">
    <subcellularLocation>
        <location evidence="2">Membrane</location>
    </subcellularLocation>
</comment>
<dbReference type="Pfam" id="PF13510">
    <property type="entry name" value="Fer2_4"/>
    <property type="match status" value="1"/>
</dbReference>
<sequence length="592" mass="65513">MANITINNKVIEASPDKTILQVAKENNILIPHLCYLEGVHEIGACRLCVVEVEGVKNLMASCITKVQDGMNIKTNTQRVRNARKVMYELILSNHPKNCLSCERNNNCELQALGGIIGVEEDRFAGEMSKDIVDISSAAIERDMSKCILCRRCETMCNDIQKIGILNTQERGFKSVINPGQGLMLDEASCTFCGQCTKVCPVGALKEKSSIENVWDALNDGEKVVIVETAPAIRAALGEEFGLPPGTSVTGKMASALRELGFDYVFDTNFAADLTIMEEGYEFLGRIKDVFINGKDATFPMITSCSPGWIKYIEHYYPDQLDNLSSCKSPHMMLGALTKSFFADRTGIDPESIYVVSIMPCTAKKYEITRPEMVNNGLNNVDAVLTTREFARMIKDAGVDFLNLEDGTFDSPMGVSSGAADIFGNTGGVMEAAVRTVYELITGRELPFENLHIKPIMGVEKIKTASLLIENPVEEWKALDGVEVNIAVTSGLDGAGQLLEEIKQGKSKYHFIEIMACPGGCINGGGQPRSDDPEIREKRISCLYTEDEMKTLRKSHENKDILKLYEDFLEKPLGHHSHELLHTTYTKRKRSRD</sequence>
<comment type="cofactor">
    <cofactor evidence="13">
        <name>[2Fe-2S] cluster</name>
        <dbReference type="ChEBI" id="CHEBI:190135"/>
    </cofactor>
</comment>
<feature type="domain" description="4Fe-4S ferredoxin-type" evidence="15">
    <location>
        <begin position="137"/>
        <end position="167"/>
    </location>
</feature>
<feature type="domain" description="2Fe-2S ferredoxin-type" evidence="14">
    <location>
        <begin position="2"/>
        <end position="78"/>
    </location>
</feature>
<dbReference type="Pfam" id="PF10588">
    <property type="entry name" value="NADH-G_4Fe-4S_3"/>
    <property type="match status" value="1"/>
</dbReference>
<dbReference type="Gene3D" id="3.40.950.10">
    <property type="entry name" value="Fe-only Hydrogenase (Larger Subunit), Chain L, domain 3"/>
    <property type="match status" value="1"/>
</dbReference>
<dbReference type="Pfam" id="PF12838">
    <property type="entry name" value="Fer4_7"/>
    <property type="match status" value="1"/>
</dbReference>
<dbReference type="NCBIfam" id="NF040763">
    <property type="entry name" value="FeFe_hydrog_A6"/>
    <property type="match status" value="1"/>
</dbReference>
<keyword evidence="12" id="KW-0472">Membrane</keyword>
<dbReference type="Gene3D" id="3.30.70.20">
    <property type="match status" value="1"/>
</dbReference>
<dbReference type="InterPro" id="IPR036010">
    <property type="entry name" value="2Fe-2S_ferredoxin-like_sf"/>
</dbReference>
<evidence type="ECO:0000256" key="3">
    <source>
        <dbReference type="ARBA" id="ARBA00005404"/>
    </source>
</evidence>